<accession>A0A3N0C0X7</accession>
<dbReference type="GO" id="GO:0006260">
    <property type="term" value="P:DNA replication"/>
    <property type="evidence" value="ECO:0007669"/>
    <property type="project" value="TreeGrafter"/>
</dbReference>
<feature type="domain" description="AAA+ ATPase" evidence="4">
    <location>
        <begin position="98"/>
        <end position="235"/>
    </location>
</feature>
<dbReference type="NCBIfam" id="NF038214">
    <property type="entry name" value="IS21_help_AAA"/>
    <property type="match status" value="1"/>
</dbReference>
<evidence type="ECO:0000256" key="1">
    <source>
        <dbReference type="ARBA" id="ARBA00008059"/>
    </source>
</evidence>
<dbReference type="SMART" id="SM00382">
    <property type="entry name" value="AAA"/>
    <property type="match status" value="1"/>
</dbReference>
<dbReference type="Gene3D" id="3.40.50.300">
    <property type="entry name" value="P-loop containing nucleotide triphosphate hydrolases"/>
    <property type="match status" value="1"/>
</dbReference>
<dbReference type="Pfam" id="PF01695">
    <property type="entry name" value="IstB_IS21"/>
    <property type="match status" value="1"/>
</dbReference>
<name>A0A3N0C0X7_9SPHI</name>
<sequence length="241" mass="27153">MNKQSTLEQLNSLRLPGMAKRYQAMLNLPSHQQEDAYTLVAMLCQAEIEHRNFQRTERLLKNSRLRYNALLEEVICKPERGLTREMLGQLSDDSLVNRSQNILIHGLTGCGKSYLACALGRNACLMGHKVLYLAMNKFLEAIGQAKLDGTYLKWIKNIAAHAVVILDDFGLKPLSHDAKLALLDILEDRYGNGSIIITSQLPLDKYYEFINEPSLADAILDRLTASAHKVELTGESLRKKK</sequence>
<dbReference type="PANTHER" id="PTHR30050">
    <property type="entry name" value="CHROMOSOMAL REPLICATION INITIATOR PROTEIN DNAA"/>
    <property type="match status" value="1"/>
</dbReference>
<organism evidence="5 6">
    <name type="scientific">Pedobacter jejuensis</name>
    <dbReference type="NCBI Taxonomy" id="1268550"/>
    <lineage>
        <taxon>Bacteria</taxon>
        <taxon>Pseudomonadati</taxon>
        <taxon>Bacteroidota</taxon>
        <taxon>Sphingobacteriia</taxon>
        <taxon>Sphingobacteriales</taxon>
        <taxon>Sphingobacteriaceae</taxon>
        <taxon>Pedobacter</taxon>
    </lineage>
</organism>
<keyword evidence="2" id="KW-0547">Nucleotide-binding</keyword>
<comment type="similarity">
    <text evidence="1">Belongs to the IS21/IS1162 putative ATP-binding protein family.</text>
</comment>
<dbReference type="SUPFAM" id="SSF52540">
    <property type="entry name" value="P-loop containing nucleoside triphosphate hydrolases"/>
    <property type="match status" value="1"/>
</dbReference>
<protein>
    <submittedName>
        <fullName evidence="5">ATP-binding protein</fullName>
    </submittedName>
</protein>
<dbReference type="InterPro" id="IPR047661">
    <property type="entry name" value="IstB"/>
</dbReference>
<evidence type="ECO:0000256" key="2">
    <source>
        <dbReference type="ARBA" id="ARBA00022741"/>
    </source>
</evidence>
<dbReference type="InterPro" id="IPR003593">
    <property type="entry name" value="AAA+_ATPase"/>
</dbReference>
<gene>
    <name evidence="5" type="ORF">D7004_03980</name>
</gene>
<evidence type="ECO:0000259" key="4">
    <source>
        <dbReference type="SMART" id="SM00382"/>
    </source>
</evidence>
<dbReference type="CDD" id="cd00009">
    <property type="entry name" value="AAA"/>
    <property type="match status" value="1"/>
</dbReference>
<dbReference type="AlphaFoldDB" id="A0A3N0C0X7"/>
<dbReference type="InterPro" id="IPR028350">
    <property type="entry name" value="DNAC/IstB-like"/>
</dbReference>
<reference evidence="5 6" key="1">
    <citation type="submission" date="2018-10" db="EMBL/GenBank/DDBJ databases">
        <title>Genome sequencing of Pedobacter jejuensis TNB23.</title>
        <authorList>
            <person name="Cho Y.-J."/>
            <person name="Cho A."/>
            <person name="Kim O.-S."/>
        </authorList>
    </citation>
    <scope>NUCLEOTIDE SEQUENCE [LARGE SCALE GENOMIC DNA]</scope>
    <source>
        <strain evidence="5 6">TNB23</strain>
    </source>
</reference>
<comment type="caution">
    <text evidence="5">The sequence shown here is derived from an EMBL/GenBank/DDBJ whole genome shotgun (WGS) entry which is preliminary data.</text>
</comment>
<dbReference type="InterPro" id="IPR002611">
    <property type="entry name" value="IstB_ATP-bd"/>
</dbReference>
<evidence type="ECO:0000256" key="3">
    <source>
        <dbReference type="ARBA" id="ARBA00022840"/>
    </source>
</evidence>
<dbReference type="GO" id="GO:0005524">
    <property type="term" value="F:ATP binding"/>
    <property type="evidence" value="ECO:0007669"/>
    <property type="project" value="UniProtKB-KW"/>
</dbReference>
<evidence type="ECO:0000313" key="5">
    <source>
        <dbReference type="EMBL" id="RNL55919.1"/>
    </source>
</evidence>
<dbReference type="PIRSF" id="PIRSF003073">
    <property type="entry name" value="DNAC_TnpB_IstB"/>
    <property type="match status" value="1"/>
</dbReference>
<keyword evidence="3 5" id="KW-0067">ATP-binding</keyword>
<dbReference type="Proteomes" id="UP000274046">
    <property type="component" value="Unassembled WGS sequence"/>
</dbReference>
<evidence type="ECO:0000313" key="6">
    <source>
        <dbReference type="Proteomes" id="UP000274046"/>
    </source>
</evidence>
<dbReference type="PANTHER" id="PTHR30050:SF4">
    <property type="entry name" value="ATP-BINDING PROTEIN RV3427C IN INSERTION SEQUENCE-RELATED"/>
    <property type="match status" value="1"/>
</dbReference>
<dbReference type="InterPro" id="IPR027417">
    <property type="entry name" value="P-loop_NTPase"/>
</dbReference>
<dbReference type="EMBL" id="RBEE01000004">
    <property type="protein sequence ID" value="RNL55919.1"/>
    <property type="molecule type" value="Genomic_DNA"/>
</dbReference>
<dbReference type="OrthoDB" id="8064373at2"/>
<proteinExistence type="inferred from homology"/>
<keyword evidence="6" id="KW-1185">Reference proteome</keyword>
<dbReference type="RefSeq" id="WP_123204572.1">
    <property type="nucleotide sequence ID" value="NZ_RBEE01000004.1"/>
</dbReference>